<name>A0A9W6WW39_9STRA</name>
<comment type="caution">
    <text evidence="2">The sequence shown here is derived from an EMBL/GenBank/DDBJ whole genome shotgun (WGS) entry which is preliminary data.</text>
</comment>
<dbReference type="EMBL" id="BSXW01000357">
    <property type="protein sequence ID" value="GMF19892.1"/>
    <property type="molecule type" value="Genomic_DNA"/>
</dbReference>
<sequence>MGKQSSAEYMQAEYGYEDHAPVALTAVVNEFLGYNCQGGESSDSDDSNDGDLDHDEAECEIDEFWGV</sequence>
<dbReference type="AlphaFoldDB" id="A0A9W6WW39"/>
<gene>
    <name evidence="2" type="ORF">Plil01_000765500</name>
</gene>
<feature type="region of interest" description="Disordered" evidence="1">
    <location>
        <begin position="36"/>
        <end position="67"/>
    </location>
</feature>
<keyword evidence="3" id="KW-1185">Reference proteome</keyword>
<evidence type="ECO:0000313" key="2">
    <source>
        <dbReference type="EMBL" id="GMF19892.1"/>
    </source>
</evidence>
<organism evidence="2 3">
    <name type="scientific">Phytophthora lilii</name>
    <dbReference type="NCBI Taxonomy" id="2077276"/>
    <lineage>
        <taxon>Eukaryota</taxon>
        <taxon>Sar</taxon>
        <taxon>Stramenopiles</taxon>
        <taxon>Oomycota</taxon>
        <taxon>Peronosporomycetes</taxon>
        <taxon>Peronosporales</taxon>
        <taxon>Peronosporaceae</taxon>
        <taxon>Phytophthora</taxon>
    </lineage>
</organism>
<accession>A0A9W6WW39</accession>
<evidence type="ECO:0000313" key="3">
    <source>
        <dbReference type="Proteomes" id="UP001165083"/>
    </source>
</evidence>
<feature type="compositionally biased region" description="Acidic residues" evidence="1">
    <location>
        <begin position="42"/>
        <end position="67"/>
    </location>
</feature>
<dbReference type="Proteomes" id="UP001165083">
    <property type="component" value="Unassembled WGS sequence"/>
</dbReference>
<evidence type="ECO:0000256" key="1">
    <source>
        <dbReference type="SAM" id="MobiDB-lite"/>
    </source>
</evidence>
<proteinExistence type="predicted"/>
<protein>
    <submittedName>
        <fullName evidence="2">Unnamed protein product</fullName>
    </submittedName>
</protein>
<reference evidence="2" key="1">
    <citation type="submission" date="2023-04" db="EMBL/GenBank/DDBJ databases">
        <title>Phytophthora lilii NBRC 32176.</title>
        <authorList>
            <person name="Ichikawa N."/>
            <person name="Sato H."/>
            <person name="Tonouchi N."/>
        </authorList>
    </citation>
    <scope>NUCLEOTIDE SEQUENCE</scope>
    <source>
        <strain evidence="2">NBRC 32176</strain>
    </source>
</reference>